<gene>
    <name evidence="1" type="ORF">SCHPADRAFT_939780</name>
</gene>
<dbReference type="InParanoid" id="A0A0H2RXB7"/>
<sequence length="490" mass="55469">MDDTSVALPKDIESDLEKAKAYTASISSLIPDILREILEHGCSTPASFIPEMTEAPALVYSQVCRSWRSLALSQSTLWSSVSWGLSPRRRYGDDTMYDRTDSDERLALLWDLYLSRSRQALLGISLYLYEYDAPELREHLLDSIFKEQHRIHHLEVNCDEDILPERTPYLLSAAPRLGFLKMCVFADKYNGTMPTKKVITVDLSGFTSLRELDVCGNVLLRGQMPANVLESLRTLGYFNMTASPQNLATPASNPFSFIHFTPHIRRTEVFGESPRLALCHLRELHLGLDPRDAEFAEFLLADSEIPALEEMVLSFFADTHGYQRRRWTQGKILKTLKVLSLHWLGSRDGTHDTFFDEDLQHLLECTPALKSLNIDSPRVTPQTLLLLTLRPREDVASNVCPALEKLVLETHDERNFLSQDVIDLISSRWRPPQEKTDIEGATSSSGLTDVRLSVFPRDASAGIRRPRLADLPTVEPVCSFIQQGLKLQIT</sequence>
<protein>
    <recommendedName>
        <fullName evidence="3">F-box domain-containing protein</fullName>
    </recommendedName>
</protein>
<evidence type="ECO:0008006" key="3">
    <source>
        <dbReference type="Google" id="ProtNLM"/>
    </source>
</evidence>
<proteinExistence type="predicted"/>
<dbReference type="Gene3D" id="3.80.10.10">
    <property type="entry name" value="Ribonuclease Inhibitor"/>
    <property type="match status" value="1"/>
</dbReference>
<dbReference type="InterPro" id="IPR032675">
    <property type="entry name" value="LRR_dom_sf"/>
</dbReference>
<reference evidence="1 2" key="1">
    <citation type="submission" date="2015-04" db="EMBL/GenBank/DDBJ databases">
        <title>Complete genome sequence of Schizopora paradoxa KUC8140, a cosmopolitan wood degrader in East Asia.</title>
        <authorList>
            <consortium name="DOE Joint Genome Institute"/>
            <person name="Min B."/>
            <person name="Park H."/>
            <person name="Jang Y."/>
            <person name="Kim J.-J."/>
            <person name="Kim K.H."/>
            <person name="Pangilinan J."/>
            <person name="Lipzen A."/>
            <person name="Riley R."/>
            <person name="Grigoriev I.V."/>
            <person name="Spatafora J.W."/>
            <person name="Choi I.-G."/>
        </authorList>
    </citation>
    <scope>NUCLEOTIDE SEQUENCE [LARGE SCALE GENOMIC DNA]</scope>
    <source>
        <strain evidence="1 2">KUC8140</strain>
    </source>
</reference>
<dbReference type="EMBL" id="KQ085948">
    <property type="protein sequence ID" value="KLO14103.1"/>
    <property type="molecule type" value="Genomic_DNA"/>
</dbReference>
<accession>A0A0H2RXB7</accession>
<organism evidence="1 2">
    <name type="scientific">Schizopora paradoxa</name>
    <dbReference type="NCBI Taxonomy" id="27342"/>
    <lineage>
        <taxon>Eukaryota</taxon>
        <taxon>Fungi</taxon>
        <taxon>Dikarya</taxon>
        <taxon>Basidiomycota</taxon>
        <taxon>Agaricomycotina</taxon>
        <taxon>Agaricomycetes</taxon>
        <taxon>Hymenochaetales</taxon>
        <taxon>Schizoporaceae</taxon>
        <taxon>Schizopora</taxon>
    </lineage>
</organism>
<evidence type="ECO:0000313" key="1">
    <source>
        <dbReference type="EMBL" id="KLO14103.1"/>
    </source>
</evidence>
<dbReference type="Proteomes" id="UP000053477">
    <property type="component" value="Unassembled WGS sequence"/>
</dbReference>
<dbReference type="OrthoDB" id="3365698at2759"/>
<evidence type="ECO:0000313" key="2">
    <source>
        <dbReference type="Proteomes" id="UP000053477"/>
    </source>
</evidence>
<dbReference type="AlphaFoldDB" id="A0A0H2RXB7"/>
<dbReference type="SUPFAM" id="SSF52047">
    <property type="entry name" value="RNI-like"/>
    <property type="match status" value="1"/>
</dbReference>
<name>A0A0H2RXB7_9AGAM</name>
<keyword evidence="2" id="KW-1185">Reference proteome</keyword>